<feature type="transmembrane region" description="Helical" evidence="8">
    <location>
        <begin position="165"/>
        <end position="185"/>
    </location>
</feature>
<evidence type="ECO:0000313" key="10">
    <source>
        <dbReference type="EMBL" id="ORY18407.1"/>
    </source>
</evidence>
<feature type="transmembrane region" description="Helical" evidence="8">
    <location>
        <begin position="411"/>
        <end position="432"/>
    </location>
</feature>
<accession>A0A1Y2A7X5</accession>
<feature type="transmembrane region" description="Helical" evidence="8">
    <location>
        <begin position="354"/>
        <end position="375"/>
    </location>
</feature>
<name>A0A1Y2A7X5_9PLEO</name>
<keyword evidence="11" id="KW-1185">Reference proteome</keyword>
<feature type="transmembrane region" description="Helical" evidence="8">
    <location>
        <begin position="245"/>
        <end position="265"/>
    </location>
</feature>
<proteinExistence type="predicted"/>
<evidence type="ECO:0000256" key="2">
    <source>
        <dbReference type="ARBA" id="ARBA00022448"/>
    </source>
</evidence>
<comment type="caution">
    <text evidence="10">The sequence shown here is derived from an EMBL/GenBank/DDBJ whole genome shotgun (WGS) entry which is preliminary data.</text>
</comment>
<evidence type="ECO:0000256" key="4">
    <source>
        <dbReference type="ARBA" id="ARBA00022970"/>
    </source>
</evidence>
<feature type="compositionally biased region" description="Basic and acidic residues" evidence="7">
    <location>
        <begin position="52"/>
        <end position="66"/>
    </location>
</feature>
<feature type="transmembrane region" description="Helical" evidence="8">
    <location>
        <begin position="589"/>
        <end position="608"/>
    </location>
</feature>
<dbReference type="STRING" id="1231657.A0A1Y2A7X5"/>
<evidence type="ECO:0000313" key="11">
    <source>
        <dbReference type="Proteomes" id="UP000193144"/>
    </source>
</evidence>
<feature type="domain" description="Amino acid permease/ SLC12A" evidence="9">
    <location>
        <begin position="541"/>
        <end position="615"/>
    </location>
</feature>
<gene>
    <name evidence="10" type="ORF">BCR34DRAFT_621491</name>
</gene>
<feature type="transmembrane region" description="Helical" evidence="8">
    <location>
        <begin position="118"/>
        <end position="144"/>
    </location>
</feature>
<dbReference type="OrthoDB" id="3900342at2759"/>
<dbReference type="Proteomes" id="UP000193144">
    <property type="component" value="Unassembled WGS sequence"/>
</dbReference>
<dbReference type="PANTHER" id="PTHR43341:SF35">
    <property type="entry name" value="ACID TRANSPORTER, PUTATIVE-RELATED"/>
    <property type="match status" value="1"/>
</dbReference>
<feature type="transmembrane region" description="Helical" evidence="8">
    <location>
        <begin position="92"/>
        <end position="112"/>
    </location>
</feature>
<evidence type="ECO:0000256" key="6">
    <source>
        <dbReference type="ARBA" id="ARBA00023136"/>
    </source>
</evidence>
<evidence type="ECO:0000256" key="5">
    <source>
        <dbReference type="ARBA" id="ARBA00022989"/>
    </source>
</evidence>
<dbReference type="EMBL" id="MCFA01000007">
    <property type="protein sequence ID" value="ORY18407.1"/>
    <property type="molecule type" value="Genomic_DNA"/>
</dbReference>
<feature type="transmembrane region" description="Helical" evidence="8">
    <location>
        <begin position="558"/>
        <end position="577"/>
    </location>
</feature>
<feature type="region of interest" description="Disordered" evidence="7">
    <location>
        <begin position="40"/>
        <end position="76"/>
    </location>
</feature>
<feature type="domain" description="Amino acid permease/ SLC12A" evidence="9">
    <location>
        <begin position="89"/>
        <end position="521"/>
    </location>
</feature>
<feature type="transmembrane region" description="Helical" evidence="8">
    <location>
        <begin position="312"/>
        <end position="333"/>
    </location>
</feature>
<dbReference type="InterPro" id="IPR004840">
    <property type="entry name" value="Amino_acid_permease_CS"/>
</dbReference>
<dbReference type="InterPro" id="IPR050524">
    <property type="entry name" value="APC_YAT"/>
</dbReference>
<evidence type="ECO:0000259" key="9">
    <source>
        <dbReference type="Pfam" id="PF00324"/>
    </source>
</evidence>
<dbReference type="Pfam" id="PF00324">
    <property type="entry name" value="AA_permease"/>
    <property type="match status" value="2"/>
</dbReference>
<evidence type="ECO:0000256" key="1">
    <source>
        <dbReference type="ARBA" id="ARBA00004141"/>
    </source>
</evidence>
<dbReference type="GO" id="GO:0016020">
    <property type="term" value="C:membrane"/>
    <property type="evidence" value="ECO:0007669"/>
    <property type="project" value="UniProtKB-SubCell"/>
</dbReference>
<dbReference type="InterPro" id="IPR004841">
    <property type="entry name" value="AA-permease/SLC12A_dom"/>
</dbReference>
<evidence type="ECO:0000256" key="7">
    <source>
        <dbReference type="SAM" id="MobiDB-lite"/>
    </source>
</evidence>
<dbReference type="AlphaFoldDB" id="A0A1Y2A7X5"/>
<dbReference type="Gene3D" id="1.20.1740.10">
    <property type="entry name" value="Amino acid/polyamine transporter I"/>
    <property type="match status" value="1"/>
</dbReference>
<reference evidence="10 11" key="1">
    <citation type="submission" date="2016-07" db="EMBL/GenBank/DDBJ databases">
        <title>Pervasive Adenine N6-methylation of Active Genes in Fungi.</title>
        <authorList>
            <consortium name="DOE Joint Genome Institute"/>
            <person name="Mondo S.J."/>
            <person name="Dannebaum R.O."/>
            <person name="Kuo R.C."/>
            <person name="Labutti K."/>
            <person name="Haridas S."/>
            <person name="Kuo A."/>
            <person name="Salamov A."/>
            <person name="Ahrendt S.R."/>
            <person name="Lipzen A."/>
            <person name="Sullivan W."/>
            <person name="Andreopoulos W.B."/>
            <person name="Clum A."/>
            <person name="Lindquist E."/>
            <person name="Daum C."/>
            <person name="Ramamoorthy G.K."/>
            <person name="Gryganskyi A."/>
            <person name="Culley D."/>
            <person name="Magnuson J.K."/>
            <person name="James T.Y."/>
            <person name="O'Malley M.A."/>
            <person name="Stajich J.E."/>
            <person name="Spatafora J.W."/>
            <person name="Visel A."/>
            <person name="Grigoriev I.V."/>
        </authorList>
    </citation>
    <scope>NUCLEOTIDE SEQUENCE [LARGE SCALE GENOMIC DNA]</scope>
    <source>
        <strain evidence="10 11">CBS 115471</strain>
    </source>
</reference>
<comment type="subcellular location">
    <subcellularLocation>
        <location evidence="1">Membrane</location>
        <topology evidence="1">Multi-pass membrane protein</topology>
    </subcellularLocation>
</comment>
<feature type="transmembrane region" description="Helical" evidence="8">
    <location>
        <begin position="463"/>
        <end position="483"/>
    </location>
</feature>
<sequence>MQHCGLEREYLLHSLRSRHPQDRNTSTASKHRYPSAYCGAPAPRMDTPTPNEGEKISGHDSIRRTSSDNMSNVSEVPDTELKQTLKERHVNMIGFSTVLGVGLFLSGGKAIFQGGPGAAVLAYIVMGTVMWSVMACLGEMTALFPVKGPIFEFIRRFVDQSVGFSVGWMSWFSWTIIAAAEIMAITEIFQFRFDPQYLKEQGYPLDRVEWKAGVDTNPAIWVGIFLIIILLVNLLPVRQYGRVEYVFGCIKIIFLVGVIVFNTILNARQKFHKTRFWTYGDPYSFARKDFIVKAFKNGDPRITYHGSLAGLASFWTTMTTTLFSLMGWEIILYTAAENRDLRKAETMKMATRKISLRVILLYALACFTVGLNVPYDDNHLRDISLLNVKGGQNSVFIIAAIREHVKGIPHLMNGFFVFSACSTGINCLYAASRTLHALASIRDAWPSNSICEAIRSRLERTRLGVPMNAVFVSWLVGFIAFLSTNSVQEETLGRMSTIAVVANLIIYATNCVAYLNFYRAVNSAAKGELDEDLNLKPEMRAYYKRSARQYPYRSHLQWIRAAYAFTGCVLMVIFQGWRTFVPPMNKKDFVAAYISVVIFIVISLGYFFKDRGFSPRNWRVLSMKLSGLEANCCIEPQITPAGYTDRTVTTVTARSIIVGAERFGSRTQNGATQEGEWNSFEPRGCLILGWGCGSEDWPQATGSMPRSSLVPSNQGFWSY</sequence>
<dbReference type="PANTHER" id="PTHR43341">
    <property type="entry name" value="AMINO ACID PERMEASE"/>
    <property type="match status" value="1"/>
</dbReference>
<evidence type="ECO:0000256" key="3">
    <source>
        <dbReference type="ARBA" id="ARBA00022692"/>
    </source>
</evidence>
<organism evidence="10 11">
    <name type="scientific">Clohesyomyces aquaticus</name>
    <dbReference type="NCBI Taxonomy" id="1231657"/>
    <lineage>
        <taxon>Eukaryota</taxon>
        <taxon>Fungi</taxon>
        <taxon>Dikarya</taxon>
        <taxon>Ascomycota</taxon>
        <taxon>Pezizomycotina</taxon>
        <taxon>Dothideomycetes</taxon>
        <taxon>Pleosporomycetidae</taxon>
        <taxon>Pleosporales</taxon>
        <taxon>Lindgomycetaceae</taxon>
        <taxon>Clohesyomyces</taxon>
    </lineage>
</organism>
<feature type="transmembrane region" description="Helical" evidence="8">
    <location>
        <begin position="495"/>
        <end position="517"/>
    </location>
</feature>
<dbReference type="GO" id="GO:0015171">
    <property type="term" value="F:amino acid transmembrane transporter activity"/>
    <property type="evidence" value="ECO:0007669"/>
    <property type="project" value="TreeGrafter"/>
</dbReference>
<keyword evidence="2" id="KW-0813">Transport</keyword>
<feature type="transmembrane region" description="Helical" evidence="8">
    <location>
        <begin position="219"/>
        <end position="238"/>
    </location>
</feature>
<keyword evidence="6 8" id="KW-0472">Membrane</keyword>
<keyword evidence="4" id="KW-0029">Amino-acid transport</keyword>
<keyword evidence="5 8" id="KW-1133">Transmembrane helix</keyword>
<keyword evidence="3 8" id="KW-0812">Transmembrane</keyword>
<evidence type="ECO:0000256" key="8">
    <source>
        <dbReference type="SAM" id="Phobius"/>
    </source>
</evidence>
<protein>
    <submittedName>
        <fullName evidence="10">Amino acid permease-domain-containing protein</fullName>
    </submittedName>
</protein>
<feature type="region of interest" description="Disordered" evidence="7">
    <location>
        <begin position="15"/>
        <end position="34"/>
    </location>
</feature>
<dbReference type="PROSITE" id="PS00218">
    <property type="entry name" value="AMINO_ACID_PERMEASE_1"/>
    <property type="match status" value="1"/>
</dbReference>